<evidence type="ECO:0000313" key="4">
    <source>
        <dbReference type="Proteomes" id="UP001255856"/>
    </source>
</evidence>
<dbReference type="Pfam" id="PF04654">
    <property type="entry name" value="DUF599"/>
    <property type="match status" value="1"/>
</dbReference>
<proteinExistence type="predicted"/>
<dbReference type="AlphaFoldDB" id="A0AAD9IKB5"/>
<keyword evidence="2" id="KW-0812">Transmembrane</keyword>
<sequence>MRNGSLGATILATAAAQLAQRTLAVLTNTMYLNSVRELGKSDPIAGGNSIASPQVKLGLAFGTLLLCIMCLAQFVRFSLHQMYIMQVIASDPRRYAHLLKLSRVFVHRSSIYFSLGLRFLFLFAPAIMWCVGPLALLITTVLQTGIMFALDLVPVSEDWLQTEQKLIDEDEQRLLTAESVAAESVAQSRAQKSIHLPQGPDHVGVEKPSK</sequence>
<evidence type="ECO:0000313" key="3">
    <source>
        <dbReference type="EMBL" id="KAK2079226.1"/>
    </source>
</evidence>
<dbReference type="Proteomes" id="UP001255856">
    <property type="component" value="Unassembled WGS sequence"/>
</dbReference>
<keyword evidence="2" id="KW-1133">Transmembrane helix</keyword>
<gene>
    <name evidence="3" type="ORF">QBZ16_002917</name>
</gene>
<dbReference type="InterPro" id="IPR006747">
    <property type="entry name" value="DUF599"/>
</dbReference>
<dbReference type="EMBL" id="JASFZW010000003">
    <property type="protein sequence ID" value="KAK2079226.1"/>
    <property type="molecule type" value="Genomic_DNA"/>
</dbReference>
<reference evidence="3" key="1">
    <citation type="submission" date="2021-01" db="EMBL/GenBank/DDBJ databases">
        <authorList>
            <person name="Eckstrom K.M.E."/>
        </authorList>
    </citation>
    <scope>NUCLEOTIDE SEQUENCE</scope>
    <source>
        <strain evidence="3">UVCC 0001</strain>
    </source>
</reference>
<comment type="caution">
    <text evidence="3">The sequence shown here is derived from an EMBL/GenBank/DDBJ whole genome shotgun (WGS) entry which is preliminary data.</text>
</comment>
<keyword evidence="2" id="KW-0472">Membrane</keyword>
<feature type="transmembrane region" description="Helical" evidence="2">
    <location>
        <begin position="57"/>
        <end position="75"/>
    </location>
</feature>
<organism evidence="3 4">
    <name type="scientific">Prototheca wickerhamii</name>
    <dbReference type="NCBI Taxonomy" id="3111"/>
    <lineage>
        <taxon>Eukaryota</taxon>
        <taxon>Viridiplantae</taxon>
        <taxon>Chlorophyta</taxon>
        <taxon>core chlorophytes</taxon>
        <taxon>Trebouxiophyceae</taxon>
        <taxon>Chlorellales</taxon>
        <taxon>Chlorellaceae</taxon>
        <taxon>Prototheca</taxon>
    </lineage>
</organism>
<protein>
    <submittedName>
        <fullName evidence="3">Uncharacterized protein</fullName>
    </submittedName>
</protein>
<keyword evidence="4" id="KW-1185">Reference proteome</keyword>
<feature type="region of interest" description="Disordered" evidence="1">
    <location>
        <begin position="186"/>
        <end position="210"/>
    </location>
</feature>
<accession>A0AAD9IKB5</accession>
<name>A0AAD9IKB5_PROWI</name>
<evidence type="ECO:0000256" key="1">
    <source>
        <dbReference type="SAM" id="MobiDB-lite"/>
    </source>
</evidence>
<evidence type="ECO:0000256" key="2">
    <source>
        <dbReference type="SAM" id="Phobius"/>
    </source>
</evidence>